<feature type="compositionally biased region" description="Basic and acidic residues" evidence="1">
    <location>
        <begin position="134"/>
        <end position="144"/>
    </location>
</feature>
<dbReference type="eggNOG" id="ENOG502SA0G">
    <property type="taxonomic scope" value="Eukaryota"/>
</dbReference>
<dbReference type="Proteomes" id="UP000016933">
    <property type="component" value="Unassembled WGS sequence"/>
</dbReference>
<proteinExistence type="predicted"/>
<name>M2WKP7_DOTSN</name>
<keyword evidence="3" id="KW-1185">Reference proteome</keyword>
<evidence type="ECO:0000256" key="1">
    <source>
        <dbReference type="SAM" id="MobiDB-lite"/>
    </source>
</evidence>
<dbReference type="OMA" id="WGAKGYL"/>
<dbReference type="AlphaFoldDB" id="M2WKP7"/>
<gene>
    <name evidence="2" type="ORF">DOTSEDRAFT_56898</name>
</gene>
<accession>M2WKP7</accession>
<feature type="region of interest" description="Disordered" evidence="1">
    <location>
        <begin position="123"/>
        <end position="145"/>
    </location>
</feature>
<evidence type="ECO:0000313" key="2">
    <source>
        <dbReference type="EMBL" id="EME39553.1"/>
    </source>
</evidence>
<protein>
    <submittedName>
        <fullName evidence="2">Uncharacterized protein</fullName>
    </submittedName>
</protein>
<organism evidence="2 3">
    <name type="scientific">Dothistroma septosporum (strain NZE10 / CBS 128990)</name>
    <name type="common">Red band needle blight fungus</name>
    <name type="synonym">Mycosphaerella pini</name>
    <dbReference type="NCBI Taxonomy" id="675120"/>
    <lineage>
        <taxon>Eukaryota</taxon>
        <taxon>Fungi</taxon>
        <taxon>Dikarya</taxon>
        <taxon>Ascomycota</taxon>
        <taxon>Pezizomycotina</taxon>
        <taxon>Dothideomycetes</taxon>
        <taxon>Dothideomycetidae</taxon>
        <taxon>Mycosphaerellales</taxon>
        <taxon>Mycosphaerellaceae</taxon>
        <taxon>Dothistroma</taxon>
    </lineage>
</organism>
<evidence type="ECO:0000313" key="3">
    <source>
        <dbReference type="Proteomes" id="UP000016933"/>
    </source>
</evidence>
<dbReference type="EMBL" id="KB446545">
    <property type="protein sequence ID" value="EME39553.1"/>
    <property type="molecule type" value="Genomic_DNA"/>
</dbReference>
<sequence length="249" mass="27211">MPATTRSKSQTTLEDNGVSRSGPAPSASSGSKRKASITKSPSTKKQKIQSSKKEATNADDNVKFEAADDGKTGHRITINRAPVLELWASCVAQFLHPNIPWTTALSVGSAISTITAISKGRSIGTIDKPSASDASEKREKRQEAQADLDEIDVMSFHLKIKDGGAMVGDKPKKGNEEVLKKKYGEEQYAKAKKMFQRSLAQWEGKEDDLDSRAFHMYEDFRPSIPKGQKGWGKKRQLNLDSVESAIASV</sequence>
<feature type="region of interest" description="Disordered" evidence="1">
    <location>
        <begin position="1"/>
        <end position="61"/>
    </location>
</feature>
<feature type="compositionally biased region" description="Low complexity" evidence="1">
    <location>
        <begin position="19"/>
        <end position="30"/>
    </location>
</feature>
<feature type="compositionally biased region" description="Polar residues" evidence="1">
    <location>
        <begin position="1"/>
        <end position="14"/>
    </location>
</feature>
<reference evidence="3" key="1">
    <citation type="journal article" date="2012" name="PLoS Genet.">
        <title>The genomes of the fungal plant pathogens Cladosporium fulvum and Dothistroma septosporum reveal adaptation to different hosts and lifestyles but also signatures of common ancestry.</title>
        <authorList>
            <person name="de Wit P.J.G.M."/>
            <person name="van der Burgt A."/>
            <person name="Oekmen B."/>
            <person name="Stergiopoulos I."/>
            <person name="Abd-Elsalam K.A."/>
            <person name="Aerts A.L."/>
            <person name="Bahkali A.H."/>
            <person name="Beenen H.G."/>
            <person name="Chettri P."/>
            <person name="Cox M.P."/>
            <person name="Datema E."/>
            <person name="de Vries R.P."/>
            <person name="Dhillon B."/>
            <person name="Ganley A.R."/>
            <person name="Griffiths S.A."/>
            <person name="Guo Y."/>
            <person name="Hamelin R.C."/>
            <person name="Henrissat B."/>
            <person name="Kabir M.S."/>
            <person name="Jashni M.K."/>
            <person name="Kema G."/>
            <person name="Klaubauf S."/>
            <person name="Lapidus A."/>
            <person name="Levasseur A."/>
            <person name="Lindquist E."/>
            <person name="Mehrabi R."/>
            <person name="Ohm R.A."/>
            <person name="Owen T.J."/>
            <person name="Salamov A."/>
            <person name="Schwelm A."/>
            <person name="Schijlen E."/>
            <person name="Sun H."/>
            <person name="van den Burg H.A."/>
            <person name="van Ham R.C.H.J."/>
            <person name="Zhang S."/>
            <person name="Goodwin S.B."/>
            <person name="Grigoriev I.V."/>
            <person name="Collemare J."/>
            <person name="Bradshaw R.E."/>
        </authorList>
    </citation>
    <scope>NUCLEOTIDE SEQUENCE [LARGE SCALE GENOMIC DNA]</scope>
    <source>
        <strain evidence="3">NZE10 / CBS 128990</strain>
    </source>
</reference>
<feature type="compositionally biased region" description="Basic residues" evidence="1">
    <location>
        <begin position="31"/>
        <end position="47"/>
    </location>
</feature>
<dbReference type="HOGENOM" id="CLU_066669_0_0_1"/>
<dbReference type="OrthoDB" id="514070at2759"/>
<feature type="compositionally biased region" description="Basic and acidic residues" evidence="1">
    <location>
        <begin position="51"/>
        <end position="61"/>
    </location>
</feature>
<reference evidence="2 3" key="2">
    <citation type="journal article" date="2012" name="PLoS Pathog.">
        <title>Diverse lifestyles and strategies of plant pathogenesis encoded in the genomes of eighteen Dothideomycetes fungi.</title>
        <authorList>
            <person name="Ohm R.A."/>
            <person name="Feau N."/>
            <person name="Henrissat B."/>
            <person name="Schoch C.L."/>
            <person name="Horwitz B.A."/>
            <person name="Barry K.W."/>
            <person name="Condon B.J."/>
            <person name="Copeland A.C."/>
            <person name="Dhillon B."/>
            <person name="Glaser F."/>
            <person name="Hesse C.N."/>
            <person name="Kosti I."/>
            <person name="LaButti K."/>
            <person name="Lindquist E.A."/>
            <person name="Lucas S."/>
            <person name="Salamov A.A."/>
            <person name="Bradshaw R.E."/>
            <person name="Ciuffetti L."/>
            <person name="Hamelin R.C."/>
            <person name="Kema G.H.J."/>
            <person name="Lawrence C."/>
            <person name="Scott J.A."/>
            <person name="Spatafora J.W."/>
            <person name="Turgeon B.G."/>
            <person name="de Wit P.J.G.M."/>
            <person name="Zhong S."/>
            <person name="Goodwin S.B."/>
            <person name="Grigoriev I.V."/>
        </authorList>
    </citation>
    <scope>NUCLEOTIDE SEQUENCE [LARGE SCALE GENOMIC DNA]</scope>
    <source>
        <strain evidence="3">NZE10 / CBS 128990</strain>
    </source>
</reference>